<protein>
    <submittedName>
        <fullName evidence="2">Uncharacterized protein</fullName>
    </submittedName>
</protein>
<evidence type="ECO:0000256" key="1">
    <source>
        <dbReference type="SAM" id="SignalP"/>
    </source>
</evidence>
<organism evidence="2 3">
    <name type="scientific">Wenzhouxiangella limi</name>
    <dbReference type="NCBI Taxonomy" id="2707351"/>
    <lineage>
        <taxon>Bacteria</taxon>
        <taxon>Pseudomonadati</taxon>
        <taxon>Pseudomonadota</taxon>
        <taxon>Gammaproteobacteria</taxon>
        <taxon>Chromatiales</taxon>
        <taxon>Wenzhouxiangellaceae</taxon>
        <taxon>Wenzhouxiangella</taxon>
    </lineage>
</organism>
<comment type="caution">
    <text evidence="2">The sequence shown here is derived from an EMBL/GenBank/DDBJ whole genome shotgun (WGS) entry which is preliminary data.</text>
</comment>
<feature type="chain" id="PRO_5032646126" evidence="1">
    <location>
        <begin position="25"/>
        <end position="564"/>
    </location>
</feature>
<dbReference type="InterPro" id="IPR011050">
    <property type="entry name" value="Pectin_lyase_fold/virulence"/>
</dbReference>
<reference evidence="2 3" key="1">
    <citation type="submission" date="2020-02" db="EMBL/GenBank/DDBJ databases">
        <authorList>
            <person name="Zhang X.-Y."/>
        </authorList>
    </citation>
    <scope>NUCLEOTIDE SEQUENCE [LARGE SCALE GENOMIC DNA]</scope>
    <source>
        <strain evidence="2 3">C33</strain>
    </source>
</reference>
<dbReference type="PANTHER" id="PTHR41339">
    <property type="entry name" value="LIPL48"/>
    <property type="match status" value="1"/>
</dbReference>
<dbReference type="EMBL" id="JAAGSC010000042">
    <property type="protein sequence ID" value="NDY96344.1"/>
    <property type="molecule type" value="Genomic_DNA"/>
</dbReference>
<dbReference type="AlphaFoldDB" id="A0A845V0T7"/>
<accession>A0A845V0T7</accession>
<name>A0A845V0T7_9GAMM</name>
<dbReference type="RefSeq" id="WP_164211745.1">
    <property type="nucleotide sequence ID" value="NZ_JAAGSC010000042.1"/>
</dbReference>
<keyword evidence="3" id="KW-1185">Reference proteome</keyword>
<feature type="signal peptide" evidence="1">
    <location>
        <begin position="1"/>
        <end position="24"/>
    </location>
</feature>
<dbReference type="Proteomes" id="UP000484885">
    <property type="component" value="Unassembled WGS sequence"/>
</dbReference>
<proteinExistence type="predicted"/>
<gene>
    <name evidence="2" type="ORF">G3I74_11445</name>
</gene>
<evidence type="ECO:0000313" key="3">
    <source>
        <dbReference type="Proteomes" id="UP000484885"/>
    </source>
</evidence>
<dbReference type="PANTHER" id="PTHR41339:SF1">
    <property type="entry name" value="SECRETED PROTEIN"/>
    <property type="match status" value="1"/>
</dbReference>
<sequence length="564" mass="59668">MLKNLTRNALALAVGTALAGSAHAFVVNDTFSGNWAETLETNVARGMIIDIYENAEVAGDFAPAALVQWFTYRDGAPVWLISEQAKIDPATNTAELTFFEFSGGAFDPAPGSPQSDPWGTATLKFNSCNNAVLEYDGVDGSGTIDTLTNLKGDNCVVDEVFESCPDFATAGPLEGSCIIGGGDPVTNDITLTNETTWLVQGQFFVGDGGSVTIEPNTEIVGGTEGNTDTFIVSQGGKIFAEGTPENPIIMRGFLAEDRREWGGLVINGRAPINGCPEGTEPCTAQGEGNSGTYGGNDPHDNSGVMRYLIVSNAGIAFNEEDELNGIALQGVGDATTFEFIQVHLNEDDGIEFYGGTVNARYLVLTGIGDDSIDWTQGWQGNVQYAVIKQYLDDGDQGIEADNNGDANDSLPRALPKIANGTFIGSPNADIGWLIREGTGVDLANSIVTGFGDECLDIDQESTFNNADNLTFTNNILFGCDDGTFANEDGDPFLVSDFVLGQTKNLEVDPMLQNYAPMPGSPAIGIGAVPFTDAFFDNVDYAGAIPSAEADWTAGWTVGLDRDLP</sequence>
<evidence type="ECO:0000313" key="2">
    <source>
        <dbReference type="EMBL" id="NDY96344.1"/>
    </source>
</evidence>
<dbReference type="SUPFAM" id="SSF51126">
    <property type="entry name" value="Pectin lyase-like"/>
    <property type="match status" value="1"/>
</dbReference>
<keyword evidence="1" id="KW-0732">Signal</keyword>